<dbReference type="PROSITE" id="PS50293">
    <property type="entry name" value="TPR_REGION"/>
    <property type="match status" value="1"/>
</dbReference>
<keyword evidence="1" id="KW-0677">Repeat</keyword>
<dbReference type="EMBL" id="CBXI010000040">
    <property type="protein sequence ID" value="CDL92349.1"/>
    <property type="molecule type" value="Genomic_DNA"/>
</dbReference>
<evidence type="ECO:0000256" key="3">
    <source>
        <dbReference type="PROSITE-ProRule" id="PRU00339"/>
    </source>
</evidence>
<proteinExistence type="predicted"/>
<gene>
    <name evidence="5" type="ORF">CTDIVETGP_2419</name>
</gene>
<feature type="repeat" description="TPR" evidence="3">
    <location>
        <begin position="265"/>
        <end position="298"/>
    </location>
</feature>
<dbReference type="GO" id="GO:0003677">
    <property type="term" value="F:DNA binding"/>
    <property type="evidence" value="ECO:0007669"/>
    <property type="project" value="UniProtKB-KW"/>
</dbReference>
<dbReference type="Proteomes" id="UP000019482">
    <property type="component" value="Unassembled WGS sequence"/>
</dbReference>
<evidence type="ECO:0000313" key="5">
    <source>
        <dbReference type="EMBL" id="CDL92349.1"/>
    </source>
</evidence>
<accession>W6N9Y0</accession>
<evidence type="ECO:0000256" key="2">
    <source>
        <dbReference type="ARBA" id="ARBA00022803"/>
    </source>
</evidence>
<comment type="caution">
    <text evidence="5">The sequence shown here is derived from an EMBL/GenBank/DDBJ whole genome shotgun (WGS) entry which is preliminary data.</text>
</comment>
<dbReference type="OrthoDB" id="2986817at2"/>
<keyword evidence="2 3" id="KW-0802">TPR repeat</keyword>
<evidence type="ECO:0000256" key="1">
    <source>
        <dbReference type="ARBA" id="ARBA00022737"/>
    </source>
</evidence>
<dbReference type="InterPro" id="IPR001387">
    <property type="entry name" value="Cro/C1-type_HTH"/>
</dbReference>
<dbReference type="SMART" id="SM00028">
    <property type="entry name" value="TPR"/>
    <property type="match status" value="3"/>
</dbReference>
<dbReference type="GeneID" id="29420244"/>
<protein>
    <submittedName>
        <fullName evidence="5">Xre family DNA-binding domain and TPR-repeat-containing protein</fullName>
    </submittedName>
</protein>
<reference evidence="5 6" key="1">
    <citation type="journal article" date="2015" name="Genome Announc.">
        <title>Draft Genome Sequence of Clostridium tyrobutyricum Strain DIVETGP, Isolated from Cow's Milk for Grana Padano Production.</title>
        <authorList>
            <person name="Soggiu A."/>
            <person name="Piras C."/>
            <person name="Gaiarsa S."/>
            <person name="Sassera D."/>
            <person name="Roncada P."/>
            <person name="Bendixen E."/>
            <person name="Brasca M."/>
            <person name="Bonizzi L."/>
        </authorList>
    </citation>
    <scope>NUCLEOTIDE SEQUENCE [LARGE SCALE GENOMIC DNA]</scope>
    <source>
        <strain evidence="5 6">DIVETGP</strain>
    </source>
</reference>
<dbReference type="SUPFAM" id="SSF47413">
    <property type="entry name" value="lambda repressor-like DNA-binding domains"/>
    <property type="match status" value="1"/>
</dbReference>
<dbReference type="SUPFAM" id="SSF48452">
    <property type="entry name" value="TPR-like"/>
    <property type="match status" value="1"/>
</dbReference>
<dbReference type="InterPro" id="IPR019734">
    <property type="entry name" value="TPR_rpt"/>
</dbReference>
<dbReference type="CDD" id="cd00093">
    <property type="entry name" value="HTH_XRE"/>
    <property type="match status" value="1"/>
</dbReference>
<dbReference type="InterPro" id="IPR010982">
    <property type="entry name" value="Lambda_DNA-bd_dom_sf"/>
</dbReference>
<dbReference type="PROSITE" id="PS50943">
    <property type="entry name" value="HTH_CROC1"/>
    <property type="match status" value="1"/>
</dbReference>
<dbReference type="PROSITE" id="PS50005">
    <property type="entry name" value="TPR"/>
    <property type="match status" value="1"/>
</dbReference>
<dbReference type="PANTHER" id="PTHR44943">
    <property type="entry name" value="CELLULOSE SYNTHASE OPERON PROTEIN C"/>
    <property type="match status" value="1"/>
</dbReference>
<organism evidence="5 6">
    <name type="scientific">Clostridium tyrobutyricum DIVETGP</name>
    <dbReference type="NCBI Taxonomy" id="1408889"/>
    <lineage>
        <taxon>Bacteria</taxon>
        <taxon>Bacillati</taxon>
        <taxon>Bacillota</taxon>
        <taxon>Clostridia</taxon>
        <taxon>Eubacteriales</taxon>
        <taxon>Clostridiaceae</taxon>
        <taxon>Clostridium</taxon>
    </lineage>
</organism>
<dbReference type="InterPro" id="IPR051685">
    <property type="entry name" value="Ycf3/AcsC/BcsC/TPR_MFPF"/>
</dbReference>
<keyword evidence="6" id="KW-1185">Reference proteome</keyword>
<name>W6N9Y0_CLOTY</name>
<dbReference type="AlphaFoldDB" id="W6N9Y0"/>
<dbReference type="PANTHER" id="PTHR44943:SF4">
    <property type="entry name" value="TPR REPEAT-CONTAINING PROTEIN MJ0798"/>
    <property type="match status" value="1"/>
</dbReference>
<sequence>MEIISIGEKIRRIRIYKGLTLKDLCSNRISISKMSCIENEKIKPDDSILKFIADKFDVDVEYLKQSIRDQIKNNIKVIMNDKNKFNYEAELEYNLNFAEKYNYNDLCVKLLHLLFNYFIEKSQINSAWILVPKYYGYIQKCFNDKNTAVYYMDIGKYLFKAEEYTQSLNYYNNVINISKRVCNNSILVEALYSKMKCLLMLKKYKEVYTLVDKLIELSECENEKLKKAKIYHLISVIYLRQNKNDFQKFRDISYSMYEKNLVEKANEMFDYAEVMFEMNMKDEALENLKNALQIYPNDDKEAKIKFILDIVCKLIKNDILNIAETLCNNVLNESIQLNNIVFIEKSYYYKSRIFEKKGDIVSAETYMSFSMDALLKFANKKMVYKRYMEMGNMYYRMKNTSESIKYFNFAVQIRKKL</sequence>
<dbReference type="Gene3D" id="1.25.40.10">
    <property type="entry name" value="Tetratricopeptide repeat domain"/>
    <property type="match status" value="2"/>
</dbReference>
<dbReference type="InterPro" id="IPR011990">
    <property type="entry name" value="TPR-like_helical_dom_sf"/>
</dbReference>
<feature type="domain" description="HTH cro/C1-type" evidence="4">
    <location>
        <begin position="10"/>
        <end position="63"/>
    </location>
</feature>
<evidence type="ECO:0000259" key="4">
    <source>
        <dbReference type="PROSITE" id="PS50943"/>
    </source>
</evidence>
<dbReference type="Gene3D" id="1.10.260.40">
    <property type="entry name" value="lambda repressor-like DNA-binding domains"/>
    <property type="match status" value="1"/>
</dbReference>
<keyword evidence="5" id="KW-0238">DNA-binding</keyword>
<dbReference type="RefSeq" id="WP_017895173.1">
    <property type="nucleotide sequence ID" value="NZ_CBXI010000040.1"/>
</dbReference>
<evidence type="ECO:0000313" key="6">
    <source>
        <dbReference type="Proteomes" id="UP000019482"/>
    </source>
</evidence>